<gene>
    <name evidence="19" type="ORF">SORBI_3004G324000</name>
</gene>
<keyword evidence="10" id="KW-0675">Receptor</keyword>
<comment type="function">
    <text evidence="14">Glutamate-gated receptor that probably acts as a non-selective cation channel. May be involved in light-signal transduction and calcium homeostasis via the regulation of calcium influx into cells.</text>
</comment>
<keyword evidence="9 17" id="KW-0472">Membrane</keyword>
<dbReference type="PANTHER" id="PTHR34836:SF1">
    <property type="entry name" value="OS09G0428600 PROTEIN"/>
    <property type="match status" value="1"/>
</dbReference>
<feature type="transmembrane region" description="Helical" evidence="17">
    <location>
        <begin position="610"/>
        <end position="629"/>
    </location>
</feature>
<feature type="disulfide bond" evidence="15">
    <location>
        <begin position="775"/>
        <end position="831"/>
    </location>
</feature>
<dbReference type="InterPro" id="IPR044440">
    <property type="entry name" value="GABAb_receptor_plant_PBP1"/>
</dbReference>
<dbReference type="FunFam" id="3.40.50.2300:FF:000188">
    <property type="entry name" value="Glutamate receptor"/>
    <property type="match status" value="1"/>
</dbReference>
<comment type="subcellular location">
    <subcellularLocation>
        <location evidence="1">Membrane</location>
        <topology evidence="1">Multi-pass membrane protein</topology>
    </subcellularLocation>
</comment>
<evidence type="ECO:0000256" key="4">
    <source>
        <dbReference type="ARBA" id="ARBA00022448"/>
    </source>
</evidence>
<evidence type="ECO:0000256" key="11">
    <source>
        <dbReference type="ARBA" id="ARBA00023180"/>
    </source>
</evidence>
<dbReference type="InterPro" id="IPR001828">
    <property type="entry name" value="ANF_lig-bd_rcpt"/>
</dbReference>
<keyword evidence="8" id="KW-0406">Ion transport</keyword>
<dbReference type="SMART" id="SM00079">
    <property type="entry name" value="PBPe"/>
    <property type="match status" value="1"/>
</dbReference>
<evidence type="ECO:0000256" key="3">
    <source>
        <dbReference type="ARBA" id="ARBA00011095"/>
    </source>
</evidence>
<dbReference type="OMA" id="SQYCNGY"/>
<reference evidence="20" key="2">
    <citation type="journal article" date="2018" name="Plant J.">
        <title>The Sorghum bicolor reference genome: improved assembly, gene annotations, a transcriptome atlas, and signatures of genome organization.</title>
        <authorList>
            <person name="McCormick R.F."/>
            <person name="Truong S.K."/>
            <person name="Sreedasyam A."/>
            <person name="Jenkins J."/>
            <person name="Shu S."/>
            <person name="Sims D."/>
            <person name="Kennedy M."/>
            <person name="Amirebrahimi M."/>
            <person name="Weers B.D."/>
            <person name="McKinley B."/>
            <person name="Mattison A."/>
            <person name="Morishige D.T."/>
            <person name="Grimwood J."/>
            <person name="Schmutz J."/>
            <person name="Mullet J.E."/>
        </authorList>
    </citation>
    <scope>NUCLEOTIDE SEQUENCE [LARGE SCALE GENOMIC DNA]</scope>
    <source>
        <strain evidence="20">cv. BTx623</strain>
    </source>
</reference>
<feature type="transmembrane region" description="Helical" evidence="17">
    <location>
        <begin position="641"/>
        <end position="659"/>
    </location>
</feature>
<dbReference type="InterPro" id="IPR015683">
    <property type="entry name" value="Ionotropic_Glu_rcpt"/>
</dbReference>
<feature type="compositionally biased region" description="Polar residues" evidence="16">
    <location>
        <begin position="969"/>
        <end position="993"/>
    </location>
</feature>
<evidence type="ECO:0000256" key="6">
    <source>
        <dbReference type="ARBA" id="ARBA00022729"/>
    </source>
</evidence>
<evidence type="ECO:0000256" key="16">
    <source>
        <dbReference type="SAM" id="MobiDB-lite"/>
    </source>
</evidence>
<protein>
    <recommendedName>
        <fullName evidence="18">Ionotropic glutamate receptor C-terminal domain-containing protein</fullName>
    </recommendedName>
</protein>
<dbReference type="OrthoDB" id="5984008at2759"/>
<dbReference type="SUPFAM" id="SSF53822">
    <property type="entry name" value="Periplasmic binding protein-like I"/>
    <property type="match status" value="1"/>
</dbReference>
<evidence type="ECO:0000256" key="7">
    <source>
        <dbReference type="ARBA" id="ARBA00022989"/>
    </source>
</evidence>
<dbReference type="GO" id="GO:0005886">
    <property type="term" value="C:plasma membrane"/>
    <property type="evidence" value="ECO:0000318"/>
    <property type="project" value="GO_Central"/>
</dbReference>
<dbReference type="CDD" id="cd13686">
    <property type="entry name" value="GluR_Plant"/>
    <property type="match status" value="1"/>
</dbReference>
<keyword evidence="13" id="KW-0407">Ion channel</keyword>
<dbReference type="FunFam" id="3.40.50.2300:FF:000398">
    <property type="entry name" value="Glutamate receptor"/>
    <property type="match status" value="1"/>
</dbReference>
<sequence>MGRLLRYYSSCSHSAPSLRHRHHLGLVLAAALLVWCQASLLPVATAQQQQQQQQPAPAPRVRVGVILNLTSLVGQRRKVGIEMAVEDYYAAFPGSSTRVALRFRDSDGDVVGAASAAVDLIKNEQVQAIIGPQTSAEAEFVAYLGNRTHVPVLSSSATSPALSPSQTPFFVRTTVNDSFQAEPVAAVLAAFGWHAAAVVYEDSPYGLGILPALAAALQGVGARVTDRTAVPSDADDDRIDLMLYVFKAMPTRVFVVHMNALLAARFFRRARMAGMMTEDYAWVATDGVGSVVDALSPDDISAMDGVVSLRPFVQVTDRVRNFSARFRARLRREYPSADIYPHDPTVMMLWSYDTAWAIAAAAEAAGVSSPAFQTPPQSAAVTDLDRLGVSATGATLLKAVRETTFRGLAGNFALVDGQLQPPAYEFVNIVGKSSRAVGFWTSEAGITQTLGAHGANKGLKKILWPGDSTSAPRGWVVSPNGKKLRVAVPVKHGFKEFVDVGGESTTTGGHPNITGYCIEVFDAVMSKMPYPVSYEYVPFPSSSESYEYLVSLVPEQKADIVVGDVTITASRMGKVDFSMPFSDSGWSMVVAVRTETSTSMWIFLQPLTTSLWLASLAFFCFTGFVVWAIEHRINPEFRGTPWQQFGLIFYFSFSTLVFSHKEKLESNLSRFVVIIWVFVVLILTSSYTASLTSMLTVQKLQPAVTDVRELQRTGAHIGYQEGTFIKQQLQKLGFDEAKMKSYSTAEKYADALSSGQVAAVFDEIPYLKLFLSQYCDGYTMVGPVYKTDGFGFVFPMGSPLTPDVSRAVLTLAEGEEMALIEKKWFGEPGKCPSQGAGGATAALGSSNLSFRSFGGLFLITGVVSGLMLLVYLVTFVYRERGEIRPEPEEEGSGSSSMRRLRAWLRHFDQKDLKCPTFKTGNDDSIRDGNQTQRWAEFESVRNGRGGNGPVQAAAEEEAIAIAMSPLSFSTSTPSERINAGSSPASELGTSFEQRMQEAPHSVSVDMPGSTAP</sequence>
<dbReference type="InterPro" id="IPR019594">
    <property type="entry name" value="Glu/Gly-bd"/>
</dbReference>
<dbReference type="Gene3D" id="1.10.287.70">
    <property type="match status" value="1"/>
</dbReference>
<dbReference type="AlphaFoldDB" id="A0A194YSM8"/>
<dbReference type="Pfam" id="PF01094">
    <property type="entry name" value="ANF_receptor"/>
    <property type="match status" value="1"/>
</dbReference>
<keyword evidence="7 17" id="KW-1133">Transmembrane helix</keyword>
<dbReference type="FunFam" id="3.40.190.10:FF:000195">
    <property type="entry name" value="Glutamate receptor 2.7"/>
    <property type="match status" value="1"/>
</dbReference>
<evidence type="ECO:0000256" key="10">
    <source>
        <dbReference type="ARBA" id="ARBA00023170"/>
    </source>
</evidence>
<evidence type="ECO:0000259" key="18">
    <source>
        <dbReference type="SMART" id="SM00079"/>
    </source>
</evidence>
<dbReference type="Gene3D" id="3.40.50.2300">
    <property type="match status" value="3"/>
</dbReference>
<dbReference type="SUPFAM" id="SSF53850">
    <property type="entry name" value="Periplasmic binding protein-like II"/>
    <property type="match status" value="1"/>
</dbReference>
<dbReference type="CDD" id="cd19990">
    <property type="entry name" value="PBP1_GABAb_receptor_plant"/>
    <property type="match status" value="1"/>
</dbReference>
<dbReference type="InterPro" id="IPR028082">
    <property type="entry name" value="Peripla_BP_I"/>
</dbReference>
<dbReference type="InParanoid" id="A0A194YSM8"/>
<dbReference type="PANTHER" id="PTHR34836">
    <property type="entry name" value="OS06G0188250 PROTEIN"/>
    <property type="match status" value="1"/>
</dbReference>
<keyword evidence="11" id="KW-0325">Glycoprotein</keyword>
<dbReference type="eggNOG" id="KOG1052">
    <property type="taxonomic scope" value="Eukaryota"/>
</dbReference>
<keyword evidence="5 17" id="KW-0812">Transmembrane</keyword>
<evidence type="ECO:0000313" key="20">
    <source>
        <dbReference type="Proteomes" id="UP000000768"/>
    </source>
</evidence>
<keyword evidence="4" id="KW-0813">Transport</keyword>
<dbReference type="Pfam" id="PF10613">
    <property type="entry name" value="Lig_chan-Glu_bd"/>
    <property type="match status" value="1"/>
</dbReference>
<dbReference type="GO" id="GO:0015276">
    <property type="term" value="F:ligand-gated monoatomic ion channel activity"/>
    <property type="evidence" value="ECO:0000318"/>
    <property type="project" value="GO_Central"/>
</dbReference>
<dbReference type="PIRSF" id="PIRSF037090">
    <property type="entry name" value="Iontro_Glu-like_rcpt_pln"/>
    <property type="match status" value="1"/>
</dbReference>
<evidence type="ECO:0000256" key="12">
    <source>
        <dbReference type="ARBA" id="ARBA00023286"/>
    </source>
</evidence>
<dbReference type="InterPro" id="IPR001320">
    <property type="entry name" value="Iontro_rcpt_C"/>
</dbReference>
<keyword evidence="6" id="KW-0732">Signal</keyword>
<evidence type="ECO:0000256" key="9">
    <source>
        <dbReference type="ARBA" id="ARBA00023136"/>
    </source>
</evidence>
<reference evidence="19 20" key="1">
    <citation type="journal article" date="2009" name="Nature">
        <title>The Sorghum bicolor genome and the diversification of grasses.</title>
        <authorList>
            <person name="Paterson A.H."/>
            <person name="Bowers J.E."/>
            <person name="Bruggmann R."/>
            <person name="Dubchak I."/>
            <person name="Grimwood J."/>
            <person name="Gundlach H."/>
            <person name="Haberer G."/>
            <person name="Hellsten U."/>
            <person name="Mitros T."/>
            <person name="Poliakov A."/>
            <person name="Schmutz J."/>
            <person name="Spannagl M."/>
            <person name="Tang H."/>
            <person name="Wang X."/>
            <person name="Wicker T."/>
            <person name="Bharti A.K."/>
            <person name="Chapman J."/>
            <person name="Feltus F.A."/>
            <person name="Gowik U."/>
            <person name="Grigoriev I.V."/>
            <person name="Lyons E."/>
            <person name="Maher C.A."/>
            <person name="Martis M."/>
            <person name="Narechania A."/>
            <person name="Otillar R.P."/>
            <person name="Penning B.W."/>
            <person name="Salamov A.A."/>
            <person name="Wang Y."/>
            <person name="Zhang L."/>
            <person name="Carpita N.C."/>
            <person name="Freeling M."/>
            <person name="Gingle A.R."/>
            <person name="Hash C.T."/>
            <person name="Keller B."/>
            <person name="Klein P."/>
            <person name="Kresovich S."/>
            <person name="McCann M.C."/>
            <person name="Ming R."/>
            <person name="Peterson D.G."/>
            <person name="Mehboob-ur-Rahman"/>
            <person name="Ware D."/>
            <person name="Westhoff P."/>
            <person name="Mayer K.F."/>
            <person name="Messing J."/>
            <person name="Rokhsar D.S."/>
        </authorList>
    </citation>
    <scope>NUCLEOTIDE SEQUENCE [LARGE SCALE GENOMIC DNA]</scope>
    <source>
        <strain evidence="20">cv. BTx623</strain>
    </source>
</reference>
<evidence type="ECO:0000256" key="1">
    <source>
        <dbReference type="ARBA" id="ARBA00004141"/>
    </source>
</evidence>
<dbReference type="Gramene" id="KXG31244">
    <property type="protein sequence ID" value="KXG31244"/>
    <property type="gene ID" value="SORBI_3004G324000"/>
</dbReference>
<proteinExistence type="inferred from homology"/>
<accession>A0A194YSM8</accession>
<evidence type="ECO:0000256" key="14">
    <source>
        <dbReference type="ARBA" id="ARBA00049638"/>
    </source>
</evidence>
<dbReference type="SMR" id="A0A194YSM8"/>
<feature type="region of interest" description="Disordered" evidence="16">
    <location>
        <begin position="969"/>
        <end position="1012"/>
    </location>
</feature>
<feature type="transmembrane region" description="Helical" evidence="17">
    <location>
        <begin position="853"/>
        <end position="877"/>
    </location>
</feature>
<evidence type="ECO:0000256" key="2">
    <source>
        <dbReference type="ARBA" id="ARBA00008685"/>
    </source>
</evidence>
<evidence type="ECO:0000313" key="19">
    <source>
        <dbReference type="EMBL" id="KXG31244.1"/>
    </source>
</evidence>
<evidence type="ECO:0000256" key="13">
    <source>
        <dbReference type="ARBA" id="ARBA00023303"/>
    </source>
</evidence>
<comment type="subunit">
    <text evidence="3">May form heteromers.</text>
</comment>
<dbReference type="EMBL" id="CM000763">
    <property type="protein sequence ID" value="KXG31244.1"/>
    <property type="molecule type" value="Genomic_DNA"/>
</dbReference>
<name>A0A194YSM8_SORBI</name>
<dbReference type="Gene3D" id="3.40.190.10">
    <property type="entry name" value="Periplasmic binding protein-like II"/>
    <property type="match status" value="2"/>
</dbReference>
<dbReference type="FunFam" id="3.40.190.10:FF:000150">
    <property type="entry name" value="Glutamate receptor 2.7"/>
    <property type="match status" value="1"/>
</dbReference>
<evidence type="ECO:0000256" key="5">
    <source>
        <dbReference type="ARBA" id="ARBA00022692"/>
    </source>
</evidence>
<evidence type="ECO:0000256" key="17">
    <source>
        <dbReference type="SAM" id="Phobius"/>
    </source>
</evidence>
<dbReference type="FunFam" id="1.10.287.70:FF:000163">
    <property type="entry name" value="Glutamate receptor"/>
    <property type="match status" value="1"/>
</dbReference>
<evidence type="ECO:0000256" key="15">
    <source>
        <dbReference type="PIRSR" id="PIRSR037090-50"/>
    </source>
</evidence>
<evidence type="ECO:0000256" key="8">
    <source>
        <dbReference type="ARBA" id="ARBA00023065"/>
    </source>
</evidence>
<dbReference type="Proteomes" id="UP000000768">
    <property type="component" value="Chromosome 4"/>
</dbReference>
<keyword evidence="20" id="KW-1185">Reference proteome</keyword>
<dbReference type="InterPro" id="IPR017103">
    <property type="entry name" value="Iontropic_Glu_rcpt_pln"/>
</dbReference>
<dbReference type="GO" id="GO:0038023">
    <property type="term" value="F:signaling receptor activity"/>
    <property type="evidence" value="ECO:0000318"/>
    <property type="project" value="GO_Central"/>
</dbReference>
<keyword evidence="12" id="KW-1071">Ligand-gated ion channel</keyword>
<keyword evidence="15" id="KW-1015">Disulfide bond</keyword>
<dbReference type="FunCoup" id="A0A194YSM8">
    <property type="interactions" value="639"/>
</dbReference>
<organism evidence="19 20">
    <name type="scientific">Sorghum bicolor</name>
    <name type="common">Sorghum</name>
    <name type="synonym">Sorghum vulgare</name>
    <dbReference type="NCBI Taxonomy" id="4558"/>
    <lineage>
        <taxon>Eukaryota</taxon>
        <taxon>Viridiplantae</taxon>
        <taxon>Streptophyta</taxon>
        <taxon>Embryophyta</taxon>
        <taxon>Tracheophyta</taxon>
        <taxon>Spermatophyta</taxon>
        <taxon>Magnoliopsida</taxon>
        <taxon>Liliopsida</taxon>
        <taxon>Poales</taxon>
        <taxon>Poaceae</taxon>
        <taxon>PACMAD clade</taxon>
        <taxon>Panicoideae</taxon>
        <taxon>Andropogonodae</taxon>
        <taxon>Andropogoneae</taxon>
        <taxon>Sorghinae</taxon>
        <taxon>Sorghum</taxon>
    </lineage>
</organism>
<feature type="domain" description="Ionotropic glutamate receptor C-terminal" evidence="18">
    <location>
        <begin position="485"/>
        <end position="827"/>
    </location>
</feature>
<dbReference type="Pfam" id="PF00060">
    <property type="entry name" value="Lig_chan"/>
    <property type="match status" value="1"/>
</dbReference>
<comment type="similarity">
    <text evidence="2">Belongs to the glutamate-gated ion channel (TC 1.A.10.1) family.</text>
</comment>
<feature type="transmembrane region" description="Helical" evidence="17">
    <location>
        <begin position="671"/>
        <end position="689"/>
    </location>
</feature>